<evidence type="ECO:0000313" key="2">
    <source>
        <dbReference type="EMBL" id="KAJ5569146.1"/>
    </source>
</evidence>
<protein>
    <submittedName>
        <fullName evidence="2">Uncharacterized protein</fullName>
    </submittedName>
</protein>
<evidence type="ECO:0000256" key="1">
    <source>
        <dbReference type="SAM" id="MobiDB-lite"/>
    </source>
</evidence>
<proteinExistence type="predicted"/>
<feature type="compositionally biased region" description="Polar residues" evidence="1">
    <location>
        <begin position="80"/>
        <end position="91"/>
    </location>
</feature>
<keyword evidence="3" id="KW-1185">Reference proteome</keyword>
<organism evidence="2 3">
    <name type="scientific">Penicillium hetheringtonii</name>
    <dbReference type="NCBI Taxonomy" id="911720"/>
    <lineage>
        <taxon>Eukaryota</taxon>
        <taxon>Fungi</taxon>
        <taxon>Dikarya</taxon>
        <taxon>Ascomycota</taxon>
        <taxon>Pezizomycotina</taxon>
        <taxon>Eurotiomycetes</taxon>
        <taxon>Eurotiomycetidae</taxon>
        <taxon>Eurotiales</taxon>
        <taxon>Aspergillaceae</taxon>
        <taxon>Penicillium</taxon>
    </lineage>
</organism>
<dbReference type="PANTHER" id="PTHR41800:SF1">
    <property type="entry name" value="EXPRESSED PROTEIN"/>
    <property type="match status" value="1"/>
</dbReference>
<dbReference type="Proteomes" id="UP001216150">
    <property type="component" value="Unassembled WGS sequence"/>
</dbReference>
<comment type="caution">
    <text evidence="2">The sequence shown here is derived from an EMBL/GenBank/DDBJ whole genome shotgun (WGS) entry which is preliminary data.</text>
</comment>
<dbReference type="InterPro" id="IPR031833">
    <property type="entry name" value="DUF4748"/>
</dbReference>
<dbReference type="AlphaFoldDB" id="A0AAD6DAK9"/>
<dbReference type="EMBL" id="JAQJAC010000010">
    <property type="protein sequence ID" value="KAJ5569146.1"/>
    <property type="molecule type" value="Genomic_DNA"/>
</dbReference>
<gene>
    <name evidence="2" type="ORF">N7450_011632</name>
</gene>
<reference evidence="2 3" key="1">
    <citation type="journal article" date="2023" name="IMA Fungus">
        <title>Comparative genomic study of the Penicillium genus elucidates a diverse pangenome and 15 lateral gene transfer events.</title>
        <authorList>
            <person name="Petersen C."/>
            <person name="Sorensen T."/>
            <person name="Nielsen M.R."/>
            <person name="Sondergaard T.E."/>
            <person name="Sorensen J.L."/>
            <person name="Fitzpatrick D.A."/>
            <person name="Frisvad J.C."/>
            <person name="Nielsen K.L."/>
        </authorList>
    </citation>
    <scope>NUCLEOTIDE SEQUENCE [LARGE SCALE GENOMIC DNA]</scope>
    <source>
        <strain evidence="2 3">IBT 29057</strain>
    </source>
</reference>
<feature type="region of interest" description="Disordered" evidence="1">
    <location>
        <begin position="77"/>
        <end position="101"/>
    </location>
</feature>
<name>A0AAD6DAK9_9EURO</name>
<evidence type="ECO:0000313" key="3">
    <source>
        <dbReference type="Proteomes" id="UP001216150"/>
    </source>
</evidence>
<dbReference type="Pfam" id="PF15932">
    <property type="entry name" value="DUF4748"/>
    <property type="match status" value="1"/>
</dbReference>
<accession>A0AAD6DAK9</accession>
<dbReference type="PANTHER" id="PTHR41800">
    <property type="entry name" value="EXPRESSED PROTEIN"/>
    <property type="match status" value="1"/>
</dbReference>
<sequence>MPFTPLKGLAVEHCVSPLQSSSGGNFFRVRVVTHMYHLAGGGAYYFAKQSINAERDARYEAELNRKYQLKAIETEHRRQTQLNATAPNSNGGAKPNYREPW</sequence>